<feature type="domain" description="Putative regulatory protein FmdB zinc ribbon" evidence="1">
    <location>
        <begin position="1"/>
        <end position="42"/>
    </location>
</feature>
<dbReference type="SMART" id="SM00834">
    <property type="entry name" value="CxxC_CXXC_SSSS"/>
    <property type="match status" value="1"/>
</dbReference>
<dbReference type="NCBIfam" id="TIGR02605">
    <property type="entry name" value="CxxC_CxxC_SSSS"/>
    <property type="match status" value="1"/>
</dbReference>
<sequence>MPIYDYYCIKCAKIYEIIVPLVEIDKKIKCPLCKKVLKKRISPPKTIRIN</sequence>
<gene>
    <name evidence="2" type="ORF">MM415B02211_0007</name>
</gene>
<dbReference type="AlphaFoldDB" id="A0A6M3KVC4"/>
<dbReference type="Pfam" id="PF09723">
    <property type="entry name" value="Zn_ribbon_8"/>
    <property type="match status" value="1"/>
</dbReference>
<dbReference type="InterPro" id="IPR013429">
    <property type="entry name" value="Regulatory_FmdB_Zinc_ribbon"/>
</dbReference>
<evidence type="ECO:0000313" key="2">
    <source>
        <dbReference type="EMBL" id="QJA85511.1"/>
    </source>
</evidence>
<dbReference type="EMBL" id="MT142579">
    <property type="protein sequence ID" value="QJA85511.1"/>
    <property type="molecule type" value="Genomic_DNA"/>
</dbReference>
<organism evidence="2">
    <name type="scientific">viral metagenome</name>
    <dbReference type="NCBI Taxonomy" id="1070528"/>
    <lineage>
        <taxon>unclassified sequences</taxon>
        <taxon>metagenomes</taxon>
        <taxon>organismal metagenomes</taxon>
    </lineage>
</organism>
<evidence type="ECO:0000259" key="1">
    <source>
        <dbReference type="SMART" id="SM00834"/>
    </source>
</evidence>
<accession>A0A6M3KVC4</accession>
<proteinExistence type="predicted"/>
<name>A0A6M3KVC4_9ZZZZ</name>
<protein>
    <recommendedName>
        <fullName evidence="1">Putative regulatory protein FmdB zinc ribbon domain-containing protein</fullName>
    </recommendedName>
</protein>
<reference evidence="2" key="1">
    <citation type="submission" date="2020-03" db="EMBL/GenBank/DDBJ databases">
        <title>The deep terrestrial virosphere.</title>
        <authorList>
            <person name="Holmfeldt K."/>
            <person name="Nilsson E."/>
            <person name="Simone D."/>
            <person name="Lopez-Fernandez M."/>
            <person name="Wu X."/>
            <person name="de Brujin I."/>
            <person name="Lundin D."/>
            <person name="Andersson A."/>
            <person name="Bertilsson S."/>
            <person name="Dopson M."/>
        </authorList>
    </citation>
    <scope>NUCLEOTIDE SEQUENCE</scope>
    <source>
        <strain evidence="2">MM415B02211</strain>
    </source>
</reference>